<reference evidence="3" key="1">
    <citation type="journal article" date="2014" name="Proc. Natl. Acad. Sci. U.S.A.">
        <title>Extensive sampling of basidiomycete genomes demonstrates inadequacy of the white-rot/brown-rot paradigm for wood decay fungi.</title>
        <authorList>
            <person name="Riley R."/>
            <person name="Salamov A.A."/>
            <person name="Brown D.W."/>
            <person name="Nagy L.G."/>
            <person name="Floudas D."/>
            <person name="Held B.W."/>
            <person name="Levasseur A."/>
            <person name="Lombard V."/>
            <person name="Morin E."/>
            <person name="Otillar R."/>
            <person name="Lindquist E.A."/>
            <person name="Sun H."/>
            <person name="LaButti K.M."/>
            <person name="Schmutz J."/>
            <person name="Jabbour D."/>
            <person name="Luo H."/>
            <person name="Baker S.E."/>
            <person name="Pisabarro A.G."/>
            <person name="Walton J.D."/>
            <person name="Blanchette R.A."/>
            <person name="Henrissat B."/>
            <person name="Martin F."/>
            <person name="Cullen D."/>
            <person name="Hibbett D.S."/>
            <person name="Grigoriev I.V."/>
        </authorList>
    </citation>
    <scope>NUCLEOTIDE SEQUENCE [LARGE SCALE GENOMIC DNA]</scope>
    <source>
        <strain evidence="3">FD-172 SS1</strain>
    </source>
</reference>
<evidence type="ECO:0000256" key="1">
    <source>
        <dbReference type="SAM" id="MobiDB-lite"/>
    </source>
</evidence>
<feature type="region of interest" description="Disordered" evidence="1">
    <location>
        <begin position="17"/>
        <end position="63"/>
    </location>
</feature>
<dbReference type="InParanoid" id="A0A067N3W8"/>
<dbReference type="EMBL" id="KL198016">
    <property type="protein sequence ID" value="KDQ21670.1"/>
    <property type="molecule type" value="Genomic_DNA"/>
</dbReference>
<accession>A0A067N3W8</accession>
<evidence type="ECO:0000313" key="2">
    <source>
        <dbReference type="EMBL" id="KDQ21670.1"/>
    </source>
</evidence>
<evidence type="ECO:0000313" key="3">
    <source>
        <dbReference type="Proteomes" id="UP000027195"/>
    </source>
</evidence>
<dbReference type="Proteomes" id="UP000027195">
    <property type="component" value="Unassembled WGS sequence"/>
</dbReference>
<keyword evidence="3" id="KW-1185">Reference proteome</keyword>
<name>A0A067N3W8_BOTB1</name>
<proteinExistence type="predicted"/>
<protein>
    <submittedName>
        <fullName evidence="2">Uncharacterized protein</fullName>
    </submittedName>
</protein>
<dbReference type="AlphaFoldDB" id="A0A067N3W8"/>
<organism evidence="2 3">
    <name type="scientific">Botryobasidium botryosum (strain FD-172 SS1)</name>
    <dbReference type="NCBI Taxonomy" id="930990"/>
    <lineage>
        <taxon>Eukaryota</taxon>
        <taxon>Fungi</taxon>
        <taxon>Dikarya</taxon>
        <taxon>Basidiomycota</taxon>
        <taxon>Agaricomycotina</taxon>
        <taxon>Agaricomycetes</taxon>
        <taxon>Cantharellales</taxon>
        <taxon>Botryobasidiaceae</taxon>
        <taxon>Botryobasidium</taxon>
    </lineage>
</organism>
<gene>
    <name evidence="2" type="ORF">BOTBODRAFT_210230</name>
</gene>
<sequence>MCKRLFARLRHATAPCGTIQRTNGNPGHRGRNNYEKHSTYPGDIAGEDAKDRSSCAGSKNGGEEGIVSVKVPARLALRDD</sequence>
<dbReference type="HOGENOM" id="CLU_2589413_0_0_1"/>